<keyword evidence="3" id="KW-1185">Reference proteome</keyword>
<evidence type="ECO:0000313" key="3">
    <source>
        <dbReference type="Proteomes" id="UP000828390"/>
    </source>
</evidence>
<gene>
    <name evidence="2" type="ORF">DPMN_152348</name>
</gene>
<dbReference type="EMBL" id="JAIWYP010000007">
    <property type="protein sequence ID" value="KAH3798745.1"/>
    <property type="molecule type" value="Genomic_DNA"/>
</dbReference>
<sequence length="440" mass="50289">MNLLTKFHEDRIINVASRVLTIFYNSLIKPYKEKCPAPWRPCSSSKLLTRKTTSPPGCHDFQPTGIIFELIQDNIGINPCFSSKHIIETNFLTKFHGGWTINEYVDVARRTTDNARRTKGDHKSLPGAHGRTDCSTTICHPTGGIKINTMTKIHKIRHKIVTSRVFTRIVFNIMKCLLTKCGRTDRRRAKTDLKTSPEQSDINKTNVLTTFYDDEAKNATSIEIPPPCGHFHDDWAKNVTSRIITCTSDSIMSGHNIVNSQQFTHNNGHNSEISQQKTASHPGGHVFSPIWIIFKLVRDINKTNEKLPRPACSHVFQWTGTIFELNQHIMKNKHFDKCFTSFELDRGIIGQNLLTNFHEDRTRNEASRVFTRKAAPPILDKNVASRHDPVFKLGRDFIGTNFLTKLHEDRTRNVAFRVFTNQIKTTDGHTTEKDRSQKLT</sequence>
<feature type="compositionally biased region" description="Polar residues" evidence="1">
    <location>
        <begin position="262"/>
        <end position="279"/>
    </location>
</feature>
<accession>A0A9D4FHA8</accession>
<organism evidence="2 3">
    <name type="scientific">Dreissena polymorpha</name>
    <name type="common">Zebra mussel</name>
    <name type="synonym">Mytilus polymorpha</name>
    <dbReference type="NCBI Taxonomy" id="45954"/>
    <lineage>
        <taxon>Eukaryota</taxon>
        <taxon>Metazoa</taxon>
        <taxon>Spiralia</taxon>
        <taxon>Lophotrochozoa</taxon>
        <taxon>Mollusca</taxon>
        <taxon>Bivalvia</taxon>
        <taxon>Autobranchia</taxon>
        <taxon>Heteroconchia</taxon>
        <taxon>Euheterodonta</taxon>
        <taxon>Imparidentia</taxon>
        <taxon>Neoheterodontei</taxon>
        <taxon>Myida</taxon>
        <taxon>Dreissenoidea</taxon>
        <taxon>Dreissenidae</taxon>
        <taxon>Dreissena</taxon>
    </lineage>
</organism>
<dbReference type="Proteomes" id="UP000828390">
    <property type="component" value="Unassembled WGS sequence"/>
</dbReference>
<reference evidence="2" key="1">
    <citation type="journal article" date="2019" name="bioRxiv">
        <title>The Genome of the Zebra Mussel, Dreissena polymorpha: A Resource for Invasive Species Research.</title>
        <authorList>
            <person name="McCartney M.A."/>
            <person name="Auch B."/>
            <person name="Kono T."/>
            <person name="Mallez S."/>
            <person name="Zhang Y."/>
            <person name="Obille A."/>
            <person name="Becker A."/>
            <person name="Abrahante J.E."/>
            <person name="Garbe J."/>
            <person name="Badalamenti J.P."/>
            <person name="Herman A."/>
            <person name="Mangelson H."/>
            <person name="Liachko I."/>
            <person name="Sullivan S."/>
            <person name="Sone E.D."/>
            <person name="Koren S."/>
            <person name="Silverstein K.A.T."/>
            <person name="Beckman K.B."/>
            <person name="Gohl D.M."/>
        </authorList>
    </citation>
    <scope>NUCLEOTIDE SEQUENCE</scope>
    <source>
        <strain evidence="2">Duluth1</strain>
        <tissue evidence="2">Whole animal</tissue>
    </source>
</reference>
<feature type="region of interest" description="Disordered" evidence="1">
    <location>
        <begin position="262"/>
        <end position="281"/>
    </location>
</feature>
<proteinExistence type="predicted"/>
<dbReference type="AlphaFoldDB" id="A0A9D4FHA8"/>
<protein>
    <submittedName>
        <fullName evidence="2">Uncharacterized protein</fullName>
    </submittedName>
</protein>
<evidence type="ECO:0000313" key="2">
    <source>
        <dbReference type="EMBL" id="KAH3798745.1"/>
    </source>
</evidence>
<name>A0A9D4FHA8_DREPO</name>
<comment type="caution">
    <text evidence="2">The sequence shown here is derived from an EMBL/GenBank/DDBJ whole genome shotgun (WGS) entry which is preliminary data.</text>
</comment>
<reference evidence="2" key="2">
    <citation type="submission" date="2020-11" db="EMBL/GenBank/DDBJ databases">
        <authorList>
            <person name="McCartney M.A."/>
            <person name="Auch B."/>
            <person name="Kono T."/>
            <person name="Mallez S."/>
            <person name="Becker A."/>
            <person name="Gohl D.M."/>
            <person name="Silverstein K.A.T."/>
            <person name="Koren S."/>
            <person name="Bechman K.B."/>
            <person name="Herman A."/>
            <person name="Abrahante J.E."/>
            <person name="Garbe J."/>
        </authorList>
    </citation>
    <scope>NUCLEOTIDE SEQUENCE</scope>
    <source>
        <strain evidence="2">Duluth1</strain>
        <tissue evidence="2">Whole animal</tissue>
    </source>
</reference>
<evidence type="ECO:0000256" key="1">
    <source>
        <dbReference type="SAM" id="MobiDB-lite"/>
    </source>
</evidence>